<dbReference type="AlphaFoldDB" id="A0A9D2NXS7"/>
<sequence>MCTNDNQKREELEEYIQKNRDYFGCVDVETYQAIRELLHSKKIMKDMSSLKKEEKIDMCRAMEEWYEDAVEKGLEAGMEAGRKAGLEAGRKAGMEAGMKAGMEAGRAEGRISIIIRMLSKGLGEEEIKGYTDGTDDEIAKAKLEMKAMESAGARG</sequence>
<reference evidence="1" key="2">
    <citation type="submission" date="2021-04" db="EMBL/GenBank/DDBJ databases">
        <authorList>
            <person name="Gilroy R."/>
        </authorList>
    </citation>
    <scope>NUCLEOTIDE SEQUENCE</scope>
    <source>
        <strain evidence="1">ChiGjej1B1-1692</strain>
    </source>
</reference>
<proteinExistence type="predicted"/>
<evidence type="ECO:0000313" key="2">
    <source>
        <dbReference type="Proteomes" id="UP000823894"/>
    </source>
</evidence>
<dbReference type="EMBL" id="DWWK01000215">
    <property type="protein sequence ID" value="HJC39907.1"/>
    <property type="molecule type" value="Genomic_DNA"/>
</dbReference>
<evidence type="ECO:0000313" key="1">
    <source>
        <dbReference type="EMBL" id="HJC39907.1"/>
    </source>
</evidence>
<dbReference type="Proteomes" id="UP000823894">
    <property type="component" value="Unassembled WGS sequence"/>
</dbReference>
<evidence type="ECO:0008006" key="3">
    <source>
        <dbReference type="Google" id="ProtNLM"/>
    </source>
</evidence>
<comment type="caution">
    <text evidence="1">The sequence shown here is derived from an EMBL/GenBank/DDBJ whole genome shotgun (WGS) entry which is preliminary data.</text>
</comment>
<name>A0A9D2NXS7_9FIRM</name>
<protein>
    <recommendedName>
        <fullName evidence="3">Flagellar assembly protein H</fullName>
    </recommendedName>
</protein>
<gene>
    <name evidence="1" type="ORF">H9757_12765</name>
</gene>
<reference evidence="1" key="1">
    <citation type="journal article" date="2021" name="PeerJ">
        <title>Extensive microbial diversity within the chicken gut microbiome revealed by metagenomics and culture.</title>
        <authorList>
            <person name="Gilroy R."/>
            <person name="Ravi A."/>
            <person name="Getino M."/>
            <person name="Pursley I."/>
            <person name="Horton D.L."/>
            <person name="Alikhan N.F."/>
            <person name="Baker D."/>
            <person name="Gharbi K."/>
            <person name="Hall N."/>
            <person name="Watson M."/>
            <person name="Adriaenssens E.M."/>
            <person name="Foster-Nyarko E."/>
            <person name="Jarju S."/>
            <person name="Secka A."/>
            <person name="Antonio M."/>
            <person name="Oren A."/>
            <person name="Chaudhuri R.R."/>
            <person name="La Ragione R."/>
            <person name="Hildebrand F."/>
            <person name="Pallen M.J."/>
        </authorList>
    </citation>
    <scope>NUCLEOTIDE SEQUENCE</scope>
    <source>
        <strain evidence="1">ChiGjej1B1-1692</strain>
    </source>
</reference>
<organism evidence="1 2">
    <name type="scientific">Candidatus Mediterraneibacter faecigallinarum</name>
    <dbReference type="NCBI Taxonomy" id="2838669"/>
    <lineage>
        <taxon>Bacteria</taxon>
        <taxon>Bacillati</taxon>
        <taxon>Bacillota</taxon>
        <taxon>Clostridia</taxon>
        <taxon>Lachnospirales</taxon>
        <taxon>Lachnospiraceae</taxon>
        <taxon>Mediterraneibacter</taxon>
    </lineage>
</organism>
<accession>A0A9D2NXS7</accession>